<gene>
    <name evidence="2" type="ORF">X777_16384</name>
</gene>
<name>A0A026VU52_OOCBI</name>
<dbReference type="EMBL" id="KK107883">
    <property type="protein sequence ID" value="EZA47333.1"/>
    <property type="molecule type" value="Genomic_DNA"/>
</dbReference>
<sequence>MHDILSKNPEVTPLSIASSTRSFEVLNNEEENEENVTSTNILKNRPIRRRKSQTPSWIAELTEQREKHHQKNYEQRERLLALLEK</sequence>
<keyword evidence="3" id="KW-1185">Reference proteome</keyword>
<evidence type="ECO:0000313" key="3">
    <source>
        <dbReference type="Proteomes" id="UP000053097"/>
    </source>
</evidence>
<dbReference type="AlphaFoldDB" id="A0A026VU52"/>
<feature type="region of interest" description="Disordered" evidence="1">
    <location>
        <begin position="26"/>
        <end position="54"/>
    </location>
</feature>
<protein>
    <submittedName>
        <fullName evidence="2">Uncharacterized protein</fullName>
    </submittedName>
</protein>
<reference evidence="2 3" key="1">
    <citation type="journal article" date="2014" name="Curr. Biol.">
        <title>The genome of the clonal raider ant Cerapachys biroi.</title>
        <authorList>
            <person name="Oxley P.R."/>
            <person name="Ji L."/>
            <person name="Fetter-Pruneda I."/>
            <person name="McKenzie S.K."/>
            <person name="Li C."/>
            <person name="Hu H."/>
            <person name="Zhang G."/>
            <person name="Kronauer D.J."/>
        </authorList>
    </citation>
    <scope>NUCLEOTIDE SEQUENCE [LARGE SCALE GENOMIC DNA]</scope>
</reference>
<organism evidence="2 3">
    <name type="scientific">Ooceraea biroi</name>
    <name type="common">Clonal raider ant</name>
    <name type="synonym">Cerapachys biroi</name>
    <dbReference type="NCBI Taxonomy" id="2015173"/>
    <lineage>
        <taxon>Eukaryota</taxon>
        <taxon>Metazoa</taxon>
        <taxon>Ecdysozoa</taxon>
        <taxon>Arthropoda</taxon>
        <taxon>Hexapoda</taxon>
        <taxon>Insecta</taxon>
        <taxon>Pterygota</taxon>
        <taxon>Neoptera</taxon>
        <taxon>Endopterygota</taxon>
        <taxon>Hymenoptera</taxon>
        <taxon>Apocrita</taxon>
        <taxon>Aculeata</taxon>
        <taxon>Formicoidea</taxon>
        <taxon>Formicidae</taxon>
        <taxon>Dorylinae</taxon>
        <taxon>Ooceraea</taxon>
    </lineage>
</organism>
<evidence type="ECO:0000313" key="2">
    <source>
        <dbReference type="EMBL" id="EZA47333.1"/>
    </source>
</evidence>
<evidence type="ECO:0000256" key="1">
    <source>
        <dbReference type="SAM" id="MobiDB-lite"/>
    </source>
</evidence>
<accession>A0A026VU52</accession>
<dbReference type="Proteomes" id="UP000053097">
    <property type="component" value="Unassembled WGS sequence"/>
</dbReference>
<proteinExistence type="predicted"/>